<dbReference type="AlphaFoldDB" id="A0A085MXR9"/>
<proteinExistence type="predicted"/>
<accession>A0A085MXR9</accession>
<organism evidence="1">
    <name type="scientific">Trichuris suis</name>
    <name type="common">pig whipworm</name>
    <dbReference type="NCBI Taxonomy" id="68888"/>
    <lineage>
        <taxon>Eukaryota</taxon>
        <taxon>Metazoa</taxon>
        <taxon>Ecdysozoa</taxon>
        <taxon>Nematoda</taxon>
        <taxon>Enoplea</taxon>
        <taxon>Dorylaimia</taxon>
        <taxon>Trichinellida</taxon>
        <taxon>Trichuridae</taxon>
        <taxon>Trichuris</taxon>
    </lineage>
</organism>
<protein>
    <submittedName>
        <fullName evidence="1">Uncharacterized protein</fullName>
    </submittedName>
</protein>
<dbReference type="Proteomes" id="UP000030758">
    <property type="component" value="Unassembled WGS sequence"/>
</dbReference>
<dbReference type="EMBL" id="KL367604">
    <property type="protein sequence ID" value="KFD62015.1"/>
    <property type="molecule type" value="Genomic_DNA"/>
</dbReference>
<evidence type="ECO:0000313" key="1">
    <source>
        <dbReference type="EMBL" id="KFD62015.1"/>
    </source>
</evidence>
<gene>
    <name evidence="1" type="ORF">M514_25825</name>
</gene>
<sequence length="89" mass="9989">MDHEITVLMVRSPLQALKPIIWNRHLNGHGQTTHAILRGRWRNPGGIVAKKIEKLCCAVAEDSGRLKAAMAQCARITPFQMHSDQFVAF</sequence>
<name>A0A085MXR9_9BILA</name>
<reference evidence="1" key="1">
    <citation type="journal article" date="2014" name="Nat. Genet.">
        <title>Genome and transcriptome of the porcine whipworm Trichuris suis.</title>
        <authorList>
            <person name="Jex A.R."/>
            <person name="Nejsum P."/>
            <person name="Schwarz E.M."/>
            <person name="Hu L."/>
            <person name="Young N.D."/>
            <person name="Hall R.S."/>
            <person name="Korhonen P.K."/>
            <person name="Liao S."/>
            <person name="Thamsborg S."/>
            <person name="Xia J."/>
            <person name="Xu P."/>
            <person name="Wang S."/>
            <person name="Scheerlinck J.P."/>
            <person name="Hofmann A."/>
            <person name="Sternberg P.W."/>
            <person name="Wang J."/>
            <person name="Gasser R.B."/>
        </authorList>
    </citation>
    <scope>NUCLEOTIDE SEQUENCE [LARGE SCALE GENOMIC DNA]</scope>
    <source>
        <strain evidence="1">DCEP-RM93F</strain>
    </source>
</reference>